<gene>
    <name evidence="1" type="ORF">ACFSJT_05550</name>
</gene>
<sequence>MKSIFLFSLFLFIDTLLYSQSSVIPAKANADYFDIPRESLFLHLNKSTYINGEEIWFKGYSYDRKESLPSNGSTNFNIQLFNEKGQELYKGLFFGSRGSFRGNIKIDSSWSSGSYYLKASTNWMNNFIEDESYTKKIELIKDRVIDAVVVDQALDYDFQLLPEGGHLIADTDNSIGFKLINDRGYGVSFEEGYVEDEKGKKVMSFVSNRFGMGKFGFRPVKGKRFTAVARFTNGDEVRKVFPKVEATGVAISINNMIEDEVMIELNTNKKTIGHLMGKDHYLLIRQNHLSKKLPVTFRDNETKKLISIERDNLFKGINVLTLFQDDIPILERLLMNPYDNIMKDIMISEGLTVKDSISFEVKVPQKDGVRYDISISVLPEETKSYVPNDNIYSAMLLRPYIRGFIEDEKYYFTDIDRKRKYNLDILLVTQGWSKYSWNDIFTTLPKSLYGINKGFRLKGKIQGRSKENVAKVYMHSTTFQGGQLMDIDETGAFELPNFFPEKGETIRLSGVAPDDSFVKPTLYVQTQLDQRTTFLSKEVIRKENIIENKEIHKDVEIPEGFITDQTQVLDEVDLQTNIKDENTSAIRILPHFKLNSQKITQRMADDFPTILDYIRSTGRFRIRDLAPFYSNVTIMAPVPNAINNLADVPVFLNDQELRIDLSILSIMATAEVDRVYIDRIGFGIGGIGGRGGAGASIRIYTRKTPLYQERPTANSFIEYEMKRGYEPVKEFYNPGYTNYSDAIFIDYGIIHWQPWINFSNNGTGKFMIKKTGLENITFFIEGLGSDGSLISKTITKKISPNN</sequence>
<dbReference type="RefSeq" id="WP_378319226.1">
    <property type="nucleotide sequence ID" value="NZ_JBHUHY010000003.1"/>
</dbReference>
<accession>A0ABW5ATF5</accession>
<organism evidence="1 2">
    <name type="scientific">Aquimarina celericrescens</name>
    <dbReference type="NCBI Taxonomy" id="1964542"/>
    <lineage>
        <taxon>Bacteria</taxon>
        <taxon>Pseudomonadati</taxon>
        <taxon>Bacteroidota</taxon>
        <taxon>Flavobacteriia</taxon>
        <taxon>Flavobacteriales</taxon>
        <taxon>Flavobacteriaceae</taxon>
        <taxon>Aquimarina</taxon>
    </lineage>
</organism>
<comment type="caution">
    <text evidence="1">The sequence shown here is derived from an EMBL/GenBank/DDBJ whole genome shotgun (WGS) entry which is preliminary data.</text>
</comment>
<evidence type="ECO:0008006" key="3">
    <source>
        <dbReference type="Google" id="ProtNLM"/>
    </source>
</evidence>
<protein>
    <recommendedName>
        <fullName evidence="3">TonB-dependent receptor plug domain-containing protein</fullName>
    </recommendedName>
</protein>
<name>A0ABW5ATF5_9FLAO</name>
<evidence type="ECO:0000313" key="1">
    <source>
        <dbReference type="EMBL" id="MFD2186248.1"/>
    </source>
</evidence>
<proteinExistence type="predicted"/>
<keyword evidence="2" id="KW-1185">Reference proteome</keyword>
<evidence type="ECO:0000313" key="2">
    <source>
        <dbReference type="Proteomes" id="UP001597344"/>
    </source>
</evidence>
<dbReference type="Proteomes" id="UP001597344">
    <property type="component" value="Unassembled WGS sequence"/>
</dbReference>
<reference evidence="2" key="1">
    <citation type="journal article" date="2019" name="Int. J. Syst. Evol. Microbiol.">
        <title>The Global Catalogue of Microorganisms (GCM) 10K type strain sequencing project: providing services to taxonomists for standard genome sequencing and annotation.</title>
        <authorList>
            <consortium name="The Broad Institute Genomics Platform"/>
            <consortium name="The Broad Institute Genome Sequencing Center for Infectious Disease"/>
            <person name="Wu L."/>
            <person name="Ma J."/>
        </authorList>
    </citation>
    <scope>NUCLEOTIDE SEQUENCE [LARGE SCALE GENOMIC DNA]</scope>
    <source>
        <strain evidence="2">DT92</strain>
    </source>
</reference>
<dbReference type="Gene3D" id="2.60.40.1930">
    <property type="match status" value="1"/>
</dbReference>
<dbReference type="EMBL" id="JBHUHY010000003">
    <property type="protein sequence ID" value="MFD2186248.1"/>
    <property type="molecule type" value="Genomic_DNA"/>
</dbReference>